<dbReference type="GO" id="GO:0030833">
    <property type="term" value="P:regulation of actin filament polymerization"/>
    <property type="evidence" value="ECO:0007669"/>
    <property type="project" value="InterPro"/>
</dbReference>
<comment type="subcellular location">
    <subcellularLocation>
        <location evidence="1">Cytoplasm</location>
        <location evidence="1">Cytoskeleton</location>
    </subcellularLocation>
</comment>
<evidence type="ECO:0000256" key="5">
    <source>
        <dbReference type="ARBA" id="ARBA00023212"/>
    </source>
</evidence>
<dbReference type="SUPFAM" id="SSF69060">
    <property type="entry name" value="Arp2/3 complex 21 kDa subunit ARPC3"/>
    <property type="match status" value="1"/>
</dbReference>
<dbReference type="GO" id="GO:0003779">
    <property type="term" value="F:actin binding"/>
    <property type="evidence" value="ECO:0007669"/>
    <property type="project" value="UniProtKB-KW"/>
</dbReference>
<evidence type="ECO:0000256" key="2">
    <source>
        <dbReference type="ARBA" id="ARBA00010856"/>
    </source>
</evidence>
<dbReference type="GO" id="GO:0034314">
    <property type="term" value="P:Arp2/3 complex-mediated actin nucleation"/>
    <property type="evidence" value="ECO:0007669"/>
    <property type="project" value="InterPro"/>
</dbReference>
<evidence type="ECO:0000256" key="3">
    <source>
        <dbReference type="ARBA" id="ARBA00022490"/>
    </source>
</evidence>
<evidence type="ECO:0008006" key="8">
    <source>
        <dbReference type="Google" id="ProtNLM"/>
    </source>
</evidence>
<dbReference type="InterPro" id="IPR007204">
    <property type="entry name" value="ARPC3"/>
</dbReference>
<comment type="caution">
    <text evidence="6">The sequence shown here is derived from an EMBL/GenBank/DDBJ whole genome shotgun (WGS) entry which is preliminary data.</text>
</comment>
<dbReference type="GO" id="GO:0005885">
    <property type="term" value="C:Arp2/3 protein complex"/>
    <property type="evidence" value="ECO:0007669"/>
    <property type="project" value="InterPro"/>
</dbReference>
<dbReference type="PANTHER" id="PTHR12391">
    <property type="entry name" value="ARP2/3 COMPLEX 21 KD SUBUNIT"/>
    <property type="match status" value="1"/>
</dbReference>
<dbReference type="Proteomes" id="UP000215902">
    <property type="component" value="Unassembled WGS sequence"/>
</dbReference>
<dbReference type="OrthoDB" id="200404at2759"/>
<gene>
    <name evidence="6" type="ORF">BOX15_Mlig022851g1</name>
</gene>
<dbReference type="PIRSF" id="PIRSF016315">
    <property type="entry name" value="ARP2/3_P21-Arc"/>
    <property type="match status" value="1"/>
</dbReference>
<evidence type="ECO:0000313" key="6">
    <source>
        <dbReference type="EMBL" id="PAA64651.1"/>
    </source>
</evidence>
<name>A0A267ET16_9PLAT</name>
<dbReference type="Gene3D" id="1.10.1760.10">
    <property type="entry name" value="Actin-related protein 2/3 complex subunit 3"/>
    <property type="match status" value="1"/>
</dbReference>
<dbReference type="Pfam" id="PF04062">
    <property type="entry name" value="P21-Arc"/>
    <property type="match status" value="1"/>
</dbReference>
<evidence type="ECO:0000256" key="4">
    <source>
        <dbReference type="ARBA" id="ARBA00023203"/>
    </source>
</evidence>
<feature type="non-terminal residue" evidence="6">
    <location>
        <position position="1"/>
    </location>
</feature>
<protein>
    <recommendedName>
        <fullName evidence="8">Actin-related protein 2/3 complex subunit 3</fullName>
    </recommendedName>
</protein>
<keyword evidence="3" id="KW-0963">Cytoplasm</keyword>
<comment type="similarity">
    <text evidence="2">Belongs to the ARPC3 family.</text>
</comment>
<dbReference type="AlphaFoldDB" id="A0A267ET16"/>
<dbReference type="InterPro" id="IPR036753">
    <property type="entry name" value="ARPC3_sf"/>
</dbReference>
<dbReference type="STRING" id="282301.A0A267ET16"/>
<reference evidence="6 7" key="1">
    <citation type="submission" date="2017-06" db="EMBL/GenBank/DDBJ databases">
        <title>A platform for efficient transgenesis in Macrostomum lignano, a flatworm model organism for stem cell research.</title>
        <authorList>
            <person name="Berezikov E."/>
        </authorList>
    </citation>
    <scope>NUCLEOTIDE SEQUENCE [LARGE SCALE GENOMIC DNA]</scope>
    <source>
        <strain evidence="6">DV1</strain>
        <tissue evidence="6">Whole organism</tissue>
    </source>
</reference>
<keyword evidence="7" id="KW-1185">Reference proteome</keyword>
<proteinExistence type="inferred from homology"/>
<keyword evidence="4" id="KW-0009">Actin-binding</keyword>
<sequence>LLVMPAYHSEFVQPPKLVGNMALLPLRTKFRGPAPQEANLEKDIIDEALFYFKANVFFKNYEIKSEADRVLIYLTLYILDVLKKVHRCQNKNQAAKEINAMGIAKFDIPGDPGFPRELNAMYAKPRDRAEDDAMRQYIQQLRQETGQRLLERLFPGNPNEKPSKWWICFSKRKFMDQTLTRPGQAV</sequence>
<accession>A0A267ET16</accession>
<keyword evidence="5" id="KW-0206">Cytoskeleton</keyword>
<evidence type="ECO:0000313" key="7">
    <source>
        <dbReference type="Proteomes" id="UP000215902"/>
    </source>
</evidence>
<evidence type="ECO:0000256" key="1">
    <source>
        <dbReference type="ARBA" id="ARBA00004245"/>
    </source>
</evidence>
<dbReference type="EMBL" id="NIVC01001731">
    <property type="protein sequence ID" value="PAA64651.1"/>
    <property type="molecule type" value="Genomic_DNA"/>
</dbReference>
<organism evidence="6 7">
    <name type="scientific">Macrostomum lignano</name>
    <dbReference type="NCBI Taxonomy" id="282301"/>
    <lineage>
        <taxon>Eukaryota</taxon>
        <taxon>Metazoa</taxon>
        <taxon>Spiralia</taxon>
        <taxon>Lophotrochozoa</taxon>
        <taxon>Platyhelminthes</taxon>
        <taxon>Rhabditophora</taxon>
        <taxon>Macrostomorpha</taxon>
        <taxon>Macrostomida</taxon>
        <taxon>Macrostomidae</taxon>
        <taxon>Macrostomum</taxon>
    </lineage>
</organism>